<accession>A0A345EIE1</accession>
<keyword evidence="2" id="KW-0614">Plasmid</keyword>
<organism evidence="2 3">
    <name type="scientific">Haloplanus rubicundus</name>
    <dbReference type="NCBI Taxonomy" id="1547898"/>
    <lineage>
        <taxon>Archaea</taxon>
        <taxon>Methanobacteriati</taxon>
        <taxon>Methanobacteriota</taxon>
        <taxon>Stenosarchaea group</taxon>
        <taxon>Halobacteria</taxon>
        <taxon>Halobacteriales</taxon>
        <taxon>Haloferacaceae</taxon>
        <taxon>Haloplanus</taxon>
    </lineage>
</organism>
<geneLocation type="plasmid" evidence="3">
    <name>pcba1112-02</name>
</geneLocation>
<dbReference type="KEGG" id="haq:DU484_18815"/>
<name>A0A345EIE1_9EURY</name>
<dbReference type="Proteomes" id="UP000252985">
    <property type="component" value="Plasmid pCBA1112-02"/>
</dbReference>
<evidence type="ECO:0000256" key="1">
    <source>
        <dbReference type="SAM" id="MobiDB-lite"/>
    </source>
</evidence>
<feature type="region of interest" description="Disordered" evidence="1">
    <location>
        <begin position="60"/>
        <end position="101"/>
    </location>
</feature>
<proteinExistence type="predicted"/>
<gene>
    <name evidence="2" type="ORF">DU484_18815</name>
</gene>
<evidence type="ECO:0000313" key="2">
    <source>
        <dbReference type="EMBL" id="AXG11963.1"/>
    </source>
</evidence>
<feature type="compositionally biased region" description="Acidic residues" evidence="1">
    <location>
        <begin position="84"/>
        <end position="101"/>
    </location>
</feature>
<reference evidence="2 3" key="1">
    <citation type="submission" date="2018-07" db="EMBL/GenBank/DDBJ databases">
        <title>Genome sequences of Haloplanus sp. CBA1112.</title>
        <authorList>
            <person name="Kim Y.B."/>
            <person name="Roh S.W."/>
        </authorList>
    </citation>
    <scope>NUCLEOTIDE SEQUENCE [LARGE SCALE GENOMIC DNA]</scope>
    <source>
        <strain evidence="2 3">CBA1112</strain>
        <plasmid evidence="3">pcba1112-02</plasmid>
    </source>
</reference>
<sequence>MTGTTSPSDYNTRINIQSQEEYEWLDSVRKGLGLTWRGMMLKAEQRLLAAERTWPPTIRTQDVVPAPAQSNADIEAEHRAEAATEPEAESDGDAETTEVTR</sequence>
<protein>
    <submittedName>
        <fullName evidence="2">Uncharacterized protein</fullName>
    </submittedName>
</protein>
<evidence type="ECO:0000313" key="3">
    <source>
        <dbReference type="Proteomes" id="UP000252985"/>
    </source>
</evidence>
<dbReference type="EMBL" id="CP031149">
    <property type="protein sequence ID" value="AXG11963.1"/>
    <property type="molecule type" value="Genomic_DNA"/>
</dbReference>
<dbReference type="AlphaFoldDB" id="A0A345EIE1"/>